<dbReference type="RefSeq" id="XP_012207762.1">
    <property type="nucleotide sequence ID" value="XM_012352372.1"/>
</dbReference>
<dbReference type="KEGG" id="spar:SPRG_12459"/>
<sequence length="276" mass="29141">MARCKTRPACKSLGELMEPLQLAQCAKCHRPIHKAHIDLHMQQCNVCMPGSKQAANDTFSLASPYKQDASPSFAPNSGGTFPALLPMHELKTLAFTPPSRPNLQTTLQVEATRQILFGQTTVAKRKLPKGVTPPTPKRHHVAALAASTPAKPALPRVKPVTLTARPVTLTAQAKSEGIPPTTKDIGYNRTGKRKTVQEGIDSVAQGGARTTECTTQSGAAVQSRHAALGRACGAPAASGLPQARWFPAANAGGDTSPDAIAYDASHAPQEDTTHDI</sequence>
<organism evidence="2 3">
    <name type="scientific">Saprolegnia parasitica (strain CBS 223.65)</name>
    <dbReference type="NCBI Taxonomy" id="695850"/>
    <lineage>
        <taxon>Eukaryota</taxon>
        <taxon>Sar</taxon>
        <taxon>Stramenopiles</taxon>
        <taxon>Oomycota</taxon>
        <taxon>Saprolegniomycetes</taxon>
        <taxon>Saprolegniales</taxon>
        <taxon>Saprolegniaceae</taxon>
        <taxon>Saprolegnia</taxon>
    </lineage>
</organism>
<evidence type="ECO:0000313" key="3">
    <source>
        <dbReference type="Proteomes" id="UP000030745"/>
    </source>
</evidence>
<protein>
    <submittedName>
        <fullName evidence="2">Uncharacterized protein</fullName>
    </submittedName>
</protein>
<dbReference type="AlphaFoldDB" id="A0A067BXB0"/>
<gene>
    <name evidence="2" type="ORF">SPRG_12459</name>
</gene>
<dbReference type="EMBL" id="KK583286">
    <property type="protein sequence ID" value="KDO21495.1"/>
    <property type="molecule type" value="Genomic_DNA"/>
</dbReference>
<proteinExistence type="predicted"/>
<name>A0A067BXB0_SAPPC</name>
<evidence type="ECO:0000256" key="1">
    <source>
        <dbReference type="SAM" id="MobiDB-lite"/>
    </source>
</evidence>
<reference evidence="2 3" key="1">
    <citation type="journal article" date="2013" name="PLoS Genet.">
        <title>Distinctive expansion of potential virulence genes in the genome of the oomycete fish pathogen Saprolegnia parasitica.</title>
        <authorList>
            <person name="Jiang R.H."/>
            <person name="de Bruijn I."/>
            <person name="Haas B.J."/>
            <person name="Belmonte R."/>
            <person name="Lobach L."/>
            <person name="Christie J."/>
            <person name="van den Ackerveken G."/>
            <person name="Bottin A."/>
            <person name="Bulone V."/>
            <person name="Diaz-Moreno S.M."/>
            <person name="Dumas B."/>
            <person name="Fan L."/>
            <person name="Gaulin E."/>
            <person name="Govers F."/>
            <person name="Grenville-Briggs L.J."/>
            <person name="Horner N.R."/>
            <person name="Levin J.Z."/>
            <person name="Mammella M."/>
            <person name="Meijer H.J."/>
            <person name="Morris P."/>
            <person name="Nusbaum C."/>
            <person name="Oome S."/>
            <person name="Phillips A.J."/>
            <person name="van Rooyen D."/>
            <person name="Rzeszutek E."/>
            <person name="Saraiva M."/>
            <person name="Secombes C.J."/>
            <person name="Seidl M.F."/>
            <person name="Snel B."/>
            <person name="Stassen J.H."/>
            <person name="Sykes S."/>
            <person name="Tripathy S."/>
            <person name="van den Berg H."/>
            <person name="Vega-Arreguin J.C."/>
            <person name="Wawra S."/>
            <person name="Young S.K."/>
            <person name="Zeng Q."/>
            <person name="Dieguez-Uribeondo J."/>
            <person name="Russ C."/>
            <person name="Tyler B.M."/>
            <person name="van West P."/>
        </authorList>
    </citation>
    <scope>NUCLEOTIDE SEQUENCE [LARGE SCALE GENOMIC DNA]</scope>
    <source>
        <strain evidence="2 3">CBS 223.65</strain>
    </source>
</reference>
<feature type="region of interest" description="Disordered" evidence="1">
    <location>
        <begin position="248"/>
        <end position="276"/>
    </location>
</feature>
<accession>A0A067BXB0</accession>
<dbReference type="VEuPathDB" id="FungiDB:SPRG_12459"/>
<keyword evidence="3" id="KW-1185">Reference proteome</keyword>
<evidence type="ECO:0000313" key="2">
    <source>
        <dbReference type="EMBL" id="KDO21495.1"/>
    </source>
</evidence>
<dbReference type="GeneID" id="24134414"/>
<dbReference type="Proteomes" id="UP000030745">
    <property type="component" value="Unassembled WGS sequence"/>
</dbReference>